<evidence type="ECO:0008006" key="3">
    <source>
        <dbReference type="Google" id="ProtNLM"/>
    </source>
</evidence>
<name>A0A3R6GDK9_9FIRM</name>
<dbReference type="Gene3D" id="1.10.3290.10">
    <property type="entry name" value="Fido-like domain"/>
    <property type="match status" value="1"/>
</dbReference>
<comment type="caution">
    <text evidence="1">The sequence shown here is derived from an EMBL/GenBank/DDBJ whole genome shotgun (WGS) entry which is preliminary data.</text>
</comment>
<evidence type="ECO:0000313" key="1">
    <source>
        <dbReference type="EMBL" id="RHF81624.1"/>
    </source>
</evidence>
<evidence type="ECO:0000313" key="2">
    <source>
        <dbReference type="Proteomes" id="UP000284579"/>
    </source>
</evidence>
<organism evidence="1 2">
    <name type="scientific">Coprococcus comes</name>
    <dbReference type="NCBI Taxonomy" id="410072"/>
    <lineage>
        <taxon>Bacteria</taxon>
        <taxon>Bacillati</taxon>
        <taxon>Bacillota</taxon>
        <taxon>Clostridia</taxon>
        <taxon>Lachnospirales</taxon>
        <taxon>Lachnospiraceae</taxon>
        <taxon>Coprococcus</taxon>
    </lineage>
</organism>
<dbReference type="AlphaFoldDB" id="A0A3R6GDK9"/>
<proteinExistence type="predicted"/>
<dbReference type="Proteomes" id="UP000284579">
    <property type="component" value="Unassembled WGS sequence"/>
</dbReference>
<protein>
    <recommendedName>
        <fullName evidence="3">Fic family protein</fullName>
    </recommendedName>
</protein>
<dbReference type="EMBL" id="QRHO01000022">
    <property type="protein sequence ID" value="RHF81624.1"/>
    <property type="molecule type" value="Genomic_DNA"/>
</dbReference>
<dbReference type="InterPro" id="IPR036597">
    <property type="entry name" value="Fido-like_dom_sf"/>
</dbReference>
<accession>A0A3R6GDK9</accession>
<sequence>MKEISMKNFDYITNPAKLLTPEIVQMVGSIHEHKGKQELFLEANIDELKTLLEVALIQSTGASNRIEGIFTSDKRLKELVSQKAEPRNRSEQEIAGYREVLATIHES</sequence>
<reference evidence="1 2" key="1">
    <citation type="submission" date="2018-08" db="EMBL/GenBank/DDBJ databases">
        <title>A genome reference for cultivated species of the human gut microbiota.</title>
        <authorList>
            <person name="Zou Y."/>
            <person name="Xue W."/>
            <person name="Luo G."/>
        </authorList>
    </citation>
    <scope>NUCLEOTIDE SEQUENCE [LARGE SCALE GENOMIC DNA]</scope>
    <source>
        <strain evidence="1 2">AM23-3</strain>
    </source>
</reference>
<gene>
    <name evidence="1" type="ORF">DW656_13375</name>
</gene>